<dbReference type="EMBL" id="FMIC01000002">
    <property type="protein sequence ID" value="SCL73646.1"/>
    <property type="molecule type" value="Genomic_DNA"/>
</dbReference>
<comment type="similarity">
    <text evidence="2 6">Belongs to the group II decarboxylase family.</text>
</comment>
<dbReference type="Gene3D" id="3.40.640.10">
    <property type="entry name" value="Type I PLP-dependent aspartate aminotransferase-like (Major domain)"/>
    <property type="match status" value="1"/>
</dbReference>
<organism evidence="7 8">
    <name type="scientific">Micromonospora peucetia</name>
    <dbReference type="NCBI Taxonomy" id="47871"/>
    <lineage>
        <taxon>Bacteria</taxon>
        <taxon>Bacillati</taxon>
        <taxon>Actinomycetota</taxon>
        <taxon>Actinomycetes</taxon>
        <taxon>Micromonosporales</taxon>
        <taxon>Micromonosporaceae</taxon>
        <taxon>Micromonospora</taxon>
    </lineage>
</organism>
<dbReference type="GO" id="GO:0004058">
    <property type="term" value="F:aromatic-L-amino-acid decarboxylase activity"/>
    <property type="evidence" value="ECO:0007669"/>
    <property type="project" value="UniProtKB-ARBA"/>
</dbReference>
<dbReference type="PANTHER" id="PTHR46101">
    <property type="match status" value="1"/>
</dbReference>
<evidence type="ECO:0000313" key="8">
    <source>
        <dbReference type="Proteomes" id="UP000199343"/>
    </source>
</evidence>
<dbReference type="GO" id="GO:0019752">
    <property type="term" value="P:carboxylic acid metabolic process"/>
    <property type="evidence" value="ECO:0007669"/>
    <property type="project" value="InterPro"/>
</dbReference>
<keyword evidence="5 6" id="KW-0456">Lyase</keyword>
<name>A0A1C6W550_9ACTN</name>
<dbReference type="InterPro" id="IPR015424">
    <property type="entry name" value="PyrdxlP-dep_Trfase"/>
</dbReference>
<evidence type="ECO:0000313" key="7">
    <source>
        <dbReference type="EMBL" id="SCL73646.1"/>
    </source>
</evidence>
<dbReference type="InterPro" id="IPR015421">
    <property type="entry name" value="PyrdxlP-dep_Trfase_major"/>
</dbReference>
<evidence type="ECO:0000256" key="1">
    <source>
        <dbReference type="ARBA" id="ARBA00001933"/>
    </source>
</evidence>
<dbReference type="GO" id="GO:0030170">
    <property type="term" value="F:pyridoxal phosphate binding"/>
    <property type="evidence" value="ECO:0007669"/>
    <property type="project" value="InterPro"/>
</dbReference>
<dbReference type="InterPro" id="IPR002129">
    <property type="entry name" value="PyrdxlP-dep_de-COase"/>
</dbReference>
<dbReference type="Pfam" id="PF00282">
    <property type="entry name" value="Pyridoxal_deC"/>
    <property type="match status" value="1"/>
</dbReference>
<sequence>MPHTAHPDPDLGSRLAALCERLTTARRTDLTGTAATTGFRALAPLLDFAIYNSGDTDSDPTHLNHCHDLEREAVSFFAGLFRAPERWWGCVTNNAADATLRALHLARIRLGPAVVYHSAAAHPSVPNAARILGLHSIAIQTTETGEMNYHHLTHELAHHRGPAAIVVASIGTPWTDAADDVAEIHRRLDQFAIIRRHVHSDAAGTGIPLALTDAPPPFDLSDGADSISISGNGVLGLPVPAGVLVTRRRHATAALTSSNRSGDLIDARGGLATIMLWHVVARLGRQGLRERVQYGIDLAAYTEQRLHDIGWPNWRRPGAPAVVLPTPPPDVTARWTLLTDGRISRITCHPGMTYQHVDQFVTDLAQYSVDHLRAYRSARHAAATSDPFHSSWLR</sequence>
<proteinExistence type="inferred from homology"/>
<dbReference type="STRING" id="47871.GA0070608_5956"/>
<keyword evidence="4 6" id="KW-0663">Pyridoxal phosphate</keyword>
<dbReference type="Proteomes" id="UP000199343">
    <property type="component" value="Unassembled WGS sequence"/>
</dbReference>
<dbReference type="InterPro" id="IPR051151">
    <property type="entry name" value="Group_II_Decarboxylase"/>
</dbReference>
<comment type="cofactor">
    <cofactor evidence="1 6">
        <name>pyridoxal 5'-phosphate</name>
        <dbReference type="ChEBI" id="CHEBI:597326"/>
    </cofactor>
</comment>
<protein>
    <submittedName>
        <fullName evidence="7">L-histidine carboxy-lyase (Histamine-forming)</fullName>
    </submittedName>
</protein>
<gene>
    <name evidence="7" type="ORF">GA0070608_5956</name>
</gene>
<dbReference type="PANTHER" id="PTHR46101:SF2">
    <property type="entry name" value="SERINE DECARBOXYLASE"/>
    <property type="match status" value="1"/>
</dbReference>
<evidence type="ECO:0000256" key="5">
    <source>
        <dbReference type="ARBA" id="ARBA00023239"/>
    </source>
</evidence>
<keyword evidence="3" id="KW-0210">Decarboxylase</keyword>
<evidence type="ECO:0000256" key="2">
    <source>
        <dbReference type="ARBA" id="ARBA00009533"/>
    </source>
</evidence>
<evidence type="ECO:0000256" key="6">
    <source>
        <dbReference type="RuleBase" id="RU000382"/>
    </source>
</evidence>
<evidence type="ECO:0000256" key="3">
    <source>
        <dbReference type="ARBA" id="ARBA00022793"/>
    </source>
</evidence>
<accession>A0A1C6W550</accession>
<dbReference type="AlphaFoldDB" id="A0A1C6W550"/>
<reference evidence="8" key="1">
    <citation type="submission" date="2016-06" db="EMBL/GenBank/DDBJ databases">
        <authorList>
            <person name="Varghese N."/>
            <person name="Submissions Spin"/>
        </authorList>
    </citation>
    <scope>NUCLEOTIDE SEQUENCE [LARGE SCALE GENOMIC DNA]</scope>
    <source>
        <strain evidence="8">DSM 43363</strain>
    </source>
</reference>
<evidence type="ECO:0000256" key="4">
    <source>
        <dbReference type="ARBA" id="ARBA00022898"/>
    </source>
</evidence>
<dbReference type="SUPFAM" id="SSF53383">
    <property type="entry name" value="PLP-dependent transferases"/>
    <property type="match status" value="1"/>
</dbReference>